<dbReference type="Proteomes" id="UP001244427">
    <property type="component" value="Unassembled WGS sequence"/>
</dbReference>
<comment type="caution">
    <text evidence="2">The sequence shown here is derived from an EMBL/GenBank/DDBJ whole genome shotgun (WGS) entry which is preliminary data.</text>
</comment>
<gene>
    <name evidence="2" type="ORF">QFZ53_002728</name>
</gene>
<feature type="transmembrane region" description="Helical" evidence="1">
    <location>
        <begin position="194"/>
        <end position="222"/>
    </location>
</feature>
<keyword evidence="1" id="KW-1133">Transmembrane helix</keyword>
<keyword evidence="3" id="KW-1185">Reference proteome</keyword>
<dbReference type="EMBL" id="JAUSXV010000001">
    <property type="protein sequence ID" value="MDQ0648532.1"/>
    <property type="molecule type" value="Genomic_DNA"/>
</dbReference>
<feature type="transmembrane region" description="Helical" evidence="1">
    <location>
        <begin position="114"/>
        <end position="141"/>
    </location>
</feature>
<dbReference type="Pfam" id="PF06182">
    <property type="entry name" value="ABC2_membrane_6"/>
    <property type="match status" value="1"/>
</dbReference>
<protein>
    <submittedName>
        <fullName evidence="2">ABC-2 type transport system permease protein</fullName>
    </submittedName>
</protein>
<organism evidence="2 3">
    <name type="scientific">Microbacterium natoriense</name>
    <dbReference type="NCBI Taxonomy" id="284570"/>
    <lineage>
        <taxon>Bacteria</taxon>
        <taxon>Bacillati</taxon>
        <taxon>Actinomycetota</taxon>
        <taxon>Actinomycetes</taxon>
        <taxon>Micrococcales</taxon>
        <taxon>Microbacteriaceae</taxon>
        <taxon>Microbacterium</taxon>
    </lineage>
</organism>
<dbReference type="PANTHER" id="PTHR36833:SF1">
    <property type="entry name" value="INTEGRAL MEMBRANE TRANSPORT PROTEIN"/>
    <property type="match status" value="1"/>
</dbReference>
<name>A0AAW8EZ65_9MICO</name>
<feature type="transmembrane region" description="Helical" evidence="1">
    <location>
        <begin position="234"/>
        <end position="259"/>
    </location>
</feature>
<proteinExistence type="predicted"/>
<evidence type="ECO:0000256" key="1">
    <source>
        <dbReference type="SAM" id="Phobius"/>
    </source>
</evidence>
<dbReference type="InterPro" id="IPR010390">
    <property type="entry name" value="ABC-2_transporter-like"/>
</dbReference>
<dbReference type="PANTHER" id="PTHR36833">
    <property type="entry name" value="SLR0610 PROTEIN-RELATED"/>
    <property type="match status" value="1"/>
</dbReference>
<feature type="transmembrane region" description="Helical" evidence="1">
    <location>
        <begin position="147"/>
        <end position="173"/>
    </location>
</feature>
<accession>A0AAW8EZ65</accession>
<feature type="transmembrane region" description="Helical" evidence="1">
    <location>
        <begin position="30"/>
        <end position="52"/>
    </location>
</feature>
<evidence type="ECO:0000313" key="3">
    <source>
        <dbReference type="Proteomes" id="UP001244427"/>
    </source>
</evidence>
<evidence type="ECO:0000313" key="2">
    <source>
        <dbReference type="EMBL" id="MDQ0648532.1"/>
    </source>
</evidence>
<reference evidence="2 3" key="1">
    <citation type="submission" date="2023-07" db="EMBL/GenBank/DDBJ databases">
        <title>Comparative genomics of wheat-associated soil bacteria to identify genetic determinants of phenazine resistance.</title>
        <authorList>
            <person name="Mouncey N."/>
        </authorList>
    </citation>
    <scope>NUCLEOTIDE SEQUENCE [LARGE SCALE GENOMIC DNA]</scope>
    <source>
        <strain evidence="2 3">W4I9-1</strain>
    </source>
</reference>
<dbReference type="RefSeq" id="WP_307297305.1">
    <property type="nucleotide sequence ID" value="NZ_JAUSXV010000001.1"/>
</dbReference>
<keyword evidence="1" id="KW-0812">Transmembrane</keyword>
<keyword evidence="1" id="KW-0472">Membrane</keyword>
<sequence>MRAKYPSPACQWWILLRVAVKQSFIYKGNILLMVAGTAALQGTQLLFIGVLLDRFGVIAGWSTPQIAFLYGLRLTAHGIASVFFGQHLVIDSVIREGDFDRFLLRPVNPLIQLLTRWFNVGAIGDLALGLGILIVAIVIAPLPWTPWLVALIVVAAIGGGLLEAGLQIGLSGLSFRLGSTRNLKISVDHTLRDFGAYPLPVFGPVGVFALTFGLPLAFIAYLPATVVLDKTAELLVPVWLAVSAPLVGPVCLCAGWWFFMRQARHYTSPGA</sequence>
<dbReference type="AlphaFoldDB" id="A0AAW8EZ65"/>
<feature type="transmembrane region" description="Helical" evidence="1">
    <location>
        <begin position="72"/>
        <end position="94"/>
    </location>
</feature>